<keyword evidence="3" id="KW-1185">Reference proteome</keyword>
<dbReference type="Proteomes" id="UP001164746">
    <property type="component" value="Chromosome 17"/>
</dbReference>
<proteinExistence type="predicted"/>
<accession>A0ABY7GII2</accession>
<protein>
    <submittedName>
        <fullName evidence="2">Uncharacterized protein</fullName>
    </submittedName>
</protein>
<name>A0ABY7GII2_MYAAR</name>
<sequence length="381" mass="44358">MYLIINITQAKTLNMPLIKRKQALSIALFSLVTLLTITLSLGDAGQEDKDIVNQCDLDDGVANICMQCSMVPIQLDISLDTCCTDKHSFLFCDACLNDRQACEKLLSEIQEVREFTEDQSEPGEEYYYDEDVDDKDQSDVDDNDANKENINVFDEVDPQLDVSKRFGRLFVKSPKRFGRVFFGKRSWDDDSNEINYDKRYGRVFFGKNPKSYFGKRSEYSDSLPYDNFDKRFGRIFMGQKGHRHNYFGKRNFDNLALDNSVPEKRFGQIFMNRGKSLFGKRNNGDQNDLDMLDEEYEGNEQNEYPEKRYGRVYLGGGKFLLGKRGAPYPYNSIGYEHELSPLDGENNDLNMDKRFGRIYMNRMNLFQRRPSHKRYGRLFTG</sequence>
<reference evidence="2" key="1">
    <citation type="submission" date="2022-11" db="EMBL/GenBank/DDBJ databases">
        <title>Centuries of genome instability and evolution in soft-shell clam transmissible cancer (bioRxiv).</title>
        <authorList>
            <person name="Hart S.F.M."/>
            <person name="Yonemitsu M.A."/>
            <person name="Giersch R.M."/>
            <person name="Beal B.F."/>
            <person name="Arriagada G."/>
            <person name="Davis B.W."/>
            <person name="Ostrander E.A."/>
            <person name="Goff S.P."/>
            <person name="Metzger M.J."/>
        </authorList>
    </citation>
    <scope>NUCLEOTIDE SEQUENCE</scope>
    <source>
        <strain evidence="2">MELC-2E11</strain>
        <tissue evidence="2">Siphon/mantle</tissue>
    </source>
</reference>
<dbReference type="EMBL" id="CP111028">
    <property type="protein sequence ID" value="WAR30986.1"/>
    <property type="molecule type" value="Genomic_DNA"/>
</dbReference>
<feature type="compositionally biased region" description="Acidic residues" evidence="1">
    <location>
        <begin position="117"/>
        <end position="143"/>
    </location>
</feature>
<gene>
    <name evidence="2" type="ORF">MAR_033528</name>
</gene>
<feature type="region of interest" description="Disordered" evidence="1">
    <location>
        <begin position="117"/>
        <end position="145"/>
    </location>
</feature>
<evidence type="ECO:0000313" key="3">
    <source>
        <dbReference type="Proteomes" id="UP001164746"/>
    </source>
</evidence>
<evidence type="ECO:0000313" key="2">
    <source>
        <dbReference type="EMBL" id="WAR30986.1"/>
    </source>
</evidence>
<evidence type="ECO:0000256" key="1">
    <source>
        <dbReference type="SAM" id="MobiDB-lite"/>
    </source>
</evidence>
<organism evidence="2 3">
    <name type="scientific">Mya arenaria</name>
    <name type="common">Soft-shell clam</name>
    <dbReference type="NCBI Taxonomy" id="6604"/>
    <lineage>
        <taxon>Eukaryota</taxon>
        <taxon>Metazoa</taxon>
        <taxon>Spiralia</taxon>
        <taxon>Lophotrochozoa</taxon>
        <taxon>Mollusca</taxon>
        <taxon>Bivalvia</taxon>
        <taxon>Autobranchia</taxon>
        <taxon>Heteroconchia</taxon>
        <taxon>Euheterodonta</taxon>
        <taxon>Imparidentia</taxon>
        <taxon>Neoheterodontei</taxon>
        <taxon>Myida</taxon>
        <taxon>Myoidea</taxon>
        <taxon>Myidae</taxon>
        <taxon>Mya</taxon>
    </lineage>
</organism>